<dbReference type="Gene3D" id="1.20.1740.10">
    <property type="entry name" value="Amino acid/polyamine transporter I"/>
    <property type="match status" value="1"/>
</dbReference>
<keyword evidence="1" id="KW-1133">Transmembrane helix</keyword>
<dbReference type="Proteomes" id="UP001597102">
    <property type="component" value="Unassembled WGS sequence"/>
</dbReference>
<reference evidence="3" key="1">
    <citation type="journal article" date="2019" name="Int. J. Syst. Evol. Microbiol.">
        <title>The Global Catalogue of Microorganisms (GCM) 10K type strain sequencing project: providing services to taxonomists for standard genome sequencing and annotation.</title>
        <authorList>
            <consortium name="The Broad Institute Genomics Platform"/>
            <consortium name="The Broad Institute Genome Sequencing Center for Infectious Disease"/>
            <person name="Wu L."/>
            <person name="Ma J."/>
        </authorList>
    </citation>
    <scope>NUCLEOTIDE SEQUENCE [LARGE SCALE GENOMIC DNA]</scope>
    <source>
        <strain evidence="3">CCUG 61697</strain>
    </source>
</reference>
<dbReference type="RefSeq" id="WP_379090726.1">
    <property type="nucleotide sequence ID" value="NZ_JBHTJO010000001.1"/>
</dbReference>
<dbReference type="EMBL" id="JBHTJO010000001">
    <property type="protein sequence ID" value="MFD0987993.1"/>
    <property type="molecule type" value="Genomic_DNA"/>
</dbReference>
<proteinExistence type="predicted"/>
<protein>
    <submittedName>
        <fullName evidence="2">Uncharacterized protein</fullName>
    </submittedName>
</protein>
<sequence length="78" mass="8163">MFEDNQNSITLPGAIAMGTGVMIGAGILALRGQMAEFAGPLFPLSFLLFTIPPGCRLPQALCFPSSAFSSVRCSLPSQ</sequence>
<gene>
    <name evidence="2" type="ORF">ACFQ2F_12885</name>
</gene>
<name>A0ABW3JEL6_9HYPH</name>
<keyword evidence="1" id="KW-0812">Transmembrane</keyword>
<organism evidence="2 3">
    <name type="scientific">Methyloligella solikamskensis</name>
    <dbReference type="NCBI Taxonomy" id="1177756"/>
    <lineage>
        <taxon>Bacteria</taxon>
        <taxon>Pseudomonadati</taxon>
        <taxon>Pseudomonadota</taxon>
        <taxon>Alphaproteobacteria</taxon>
        <taxon>Hyphomicrobiales</taxon>
        <taxon>Hyphomicrobiaceae</taxon>
        <taxon>Methyloligella</taxon>
    </lineage>
</organism>
<accession>A0ABW3JEL6</accession>
<feature type="transmembrane region" description="Helical" evidence="1">
    <location>
        <begin position="12"/>
        <end position="30"/>
    </location>
</feature>
<evidence type="ECO:0000313" key="2">
    <source>
        <dbReference type="EMBL" id="MFD0987993.1"/>
    </source>
</evidence>
<keyword evidence="3" id="KW-1185">Reference proteome</keyword>
<evidence type="ECO:0000313" key="3">
    <source>
        <dbReference type="Proteomes" id="UP001597102"/>
    </source>
</evidence>
<evidence type="ECO:0000256" key="1">
    <source>
        <dbReference type="SAM" id="Phobius"/>
    </source>
</evidence>
<comment type="caution">
    <text evidence="2">The sequence shown here is derived from an EMBL/GenBank/DDBJ whole genome shotgun (WGS) entry which is preliminary data.</text>
</comment>
<keyword evidence="1" id="KW-0472">Membrane</keyword>